<evidence type="ECO:0000256" key="1">
    <source>
        <dbReference type="SAM" id="Coils"/>
    </source>
</evidence>
<dbReference type="InterPro" id="IPR053325">
    <property type="entry name" value="H3-Acetyl_Activator"/>
</dbReference>
<feature type="coiled-coil region" evidence="1">
    <location>
        <begin position="88"/>
        <end position="138"/>
    </location>
</feature>
<reference evidence="3" key="1">
    <citation type="submission" date="2025-08" db="UniProtKB">
        <authorList>
            <consortium name="RefSeq"/>
        </authorList>
    </citation>
    <scope>IDENTIFICATION</scope>
    <source>
        <tissue evidence="3">Muscle</tissue>
    </source>
</reference>
<protein>
    <submittedName>
        <fullName evidence="3">Uncharacterized protein LOC106464457</fullName>
    </submittedName>
</protein>
<proteinExistence type="predicted"/>
<dbReference type="RefSeq" id="XP_013780057.1">
    <property type="nucleotide sequence ID" value="XM_013924603.2"/>
</dbReference>
<organism evidence="2 3">
    <name type="scientific">Limulus polyphemus</name>
    <name type="common">Atlantic horseshoe crab</name>
    <dbReference type="NCBI Taxonomy" id="6850"/>
    <lineage>
        <taxon>Eukaryota</taxon>
        <taxon>Metazoa</taxon>
        <taxon>Ecdysozoa</taxon>
        <taxon>Arthropoda</taxon>
        <taxon>Chelicerata</taxon>
        <taxon>Merostomata</taxon>
        <taxon>Xiphosura</taxon>
        <taxon>Limulidae</taxon>
        <taxon>Limulus</taxon>
    </lineage>
</organism>
<dbReference type="GeneID" id="106464457"/>
<accession>A0ABM1BDY6</accession>
<dbReference type="PANTHER" id="PTHR35706:SF1">
    <property type="entry name" value="EMBRYOGENESIS-LIKE PROTEIN"/>
    <property type="match status" value="1"/>
</dbReference>
<dbReference type="Proteomes" id="UP000694941">
    <property type="component" value="Unplaced"/>
</dbReference>
<name>A0ABM1BDY6_LIMPO</name>
<sequence>MFNTKIQRVTFNSLSNFGDILGPSVIPTRPNGLLFSTQTPGTSLTKENLSPEDLQKSIDHLAEEFAETLALLDDARTSLGTVYITEDMKDAEAKVNKTLEEFQNLLNRLNKTQRTEVNRSLGLKMHELKAQLEMLKEMCLE</sequence>
<keyword evidence="2" id="KW-1185">Reference proteome</keyword>
<keyword evidence="1" id="KW-0175">Coiled coil</keyword>
<evidence type="ECO:0000313" key="2">
    <source>
        <dbReference type="Proteomes" id="UP000694941"/>
    </source>
</evidence>
<gene>
    <name evidence="3" type="primary">LOC106464457</name>
</gene>
<evidence type="ECO:0000313" key="3">
    <source>
        <dbReference type="RefSeq" id="XP_013780057.1"/>
    </source>
</evidence>
<dbReference type="PANTHER" id="PTHR35706">
    <property type="entry name" value="F14O23.11 PROTEIN"/>
    <property type="match status" value="1"/>
</dbReference>